<dbReference type="Proteomes" id="UP001385951">
    <property type="component" value="Unassembled WGS sequence"/>
</dbReference>
<dbReference type="EMBL" id="JASBNA010000003">
    <property type="protein sequence ID" value="KAK7693159.1"/>
    <property type="molecule type" value="Genomic_DNA"/>
</dbReference>
<evidence type="ECO:0000313" key="2">
    <source>
        <dbReference type="Proteomes" id="UP001385951"/>
    </source>
</evidence>
<keyword evidence="2" id="KW-1185">Reference proteome</keyword>
<sequence>MNIVHPHPVSWNDIFTHAATSSLSLLGLPVELEPYVAWLSKLEQLTTVPTEHDLRSVPGLKILRFLNNLEKRSTNGVSNPLQFSTSNTKTSSTTFRNAPQLDAQQVMNWFSYWQKIGYVG</sequence>
<comment type="caution">
    <text evidence="1">The sequence shown here is derived from an EMBL/GenBank/DDBJ whole genome shotgun (WGS) entry which is preliminary data.</text>
</comment>
<dbReference type="Gene3D" id="3.40.50.720">
    <property type="entry name" value="NAD(P)-binding Rossmann-like Domain"/>
    <property type="match status" value="1"/>
</dbReference>
<accession>A0AAW0GUN6</accession>
<evidence type="ECO:0000313" key="1">
    <source>
        <dbReference type="EMBL" id="KAK7693159.1"/>
    </source>
</evidence>
<protein>
    <submittedName>
        <fullName evidence="1">Uncharacterized protein</fullName>
    </submittedName>
</protein>
<reference evidence="1 2" key="1">
    <citation type="submission" date="2022-09" db="EMBL/GenBank/DDBJ databases">
        <authorList>
            <person name="Palmer J.M."/>
        </authorList>
    </citation>
    <scope>NUCLEOTIDE SEQUENCE [LARGE SCALE GENOMIC DNA]</scope>
    <source>
        <strain evidence="1 2">DSM 7382</strain>
    </source>
</reference>
<name>A0AAW0GUN6_9APHY</name>
<dbReference type="AlphaFoldDB" id="A0AAW0GUN6"/>
<proteinExistence type="predicted"/>
<gene>
    <name evidence="1" type="ORF">QCA50_002725</name>
</gene>
<organism evidence="1 2">
    <name type="scientific">Cerrena zonata</name>
    <dbReference type="NCBI Taxonomy" id="2478898"/>
    <lineage>
        <taxon>Eukaryota</taxon>
        <taxon>Fungi</taxon>
        <taxon>Dikarya</taxon>
        <taxon>Basidiomycota</taxon>
        <taxon>Agaricomycotina</taxon>
        <taxon>Agaricomycetes</taxon>
        <taxon>Polyporales</taxon>
        <taxon>Cerrenaceae</taxon>
        <taxon>Cerrena</taxon>
    </lineage>
</organism>